<evidence type="ECO:0000313" key="1">
    <source>
        <dbReference type="EMBL" id="KHJ97397.1"/>
    </source>
</evidence>
<evidence type="ECO:0000313" key="2">
    <source>
        <dbReference type="Proteomes" id="UP000053660"/>
    </source>
</evidence>
<dbReference type="EMBL" id="KN549459">
    <property type="protein sequence ID" value="KHJ97397.1"/>
    <property type="molecule type" value="Genomic_DNA"/>
</dbReference>
<proteinExistence type="predicted"/>
<dbReference type="Proteomes" id="UP000053660">
    <property type="component" value="Unassembled WGS sequence"/>
</dbReference>
<protein>
    <submittedName>
        <fullName evidence="1">Uncharacterized protein</fullName>
    </submittedName>
</protein>
<organism evidence="1 2">
    <name type="scientific">Oesophagostomum dentatum</name>
    <name type="common">Nodular worm</name>
    <dbReference type="NCBI Taxonomy" id="61180"/>
    <lineage>
        <taxon>Eukaryota</taxon>
        <taxon>Metazoa</taxon>
        <taxon>Ecdysozoa</taxon>
        <taxon>Nematoda</taxon>
        <taxon>Chromadorea</taxon>
        <taxon>Rhabditida</taxon>
        <taxon>Rhabditina</taxon>
        <taxon>Rhabditomorpha</taxon>
        <taxon>Strongyloidea</taxon>
        <taxon>Strongylidae</taxon>
        <taxon>Oesophagostomum</taxon>
    </lineage>
</organism>
<accession>A0A0B1TNH9</accession>
<dbReference type="AlphaFoldDB" id="A0A0B1TNH9"/>
<name>A0A0B1TNH9_OESDE</name>
<reference evidence="1 2" key="1">
    <citation type="submission" date="2014-03" db="EMBL/GenBank/DDBJ databases">
        <title>Draft genome of the hookworm Oesophagostomum dentatum.</title>
        <authorList>
            <person name="Mitreva M."/>
        </authorList>
    </citation>
    <scope>NUCLEOTIDE SEQUENCE [LARGE SCALE GENOMIC DNA]</scope>
    <source>
        <strain evidence="1 2">OD-Hann</strain>
    </source>
</reference>
<sequence>MEGNMEDDMEGGIEDYMEGSIEDNMEAGIEDFNKWIKVVLLIFAISSCFGNAKDVQRKSFWNRCDICMYAIDGIGKFRNAEPEITDNKLAETVCEHLKDDSSSIPNEEDKRFCYHVMGYALSDQRLQARILVVFQSSAFYDFSEY</sequence>
<gene>
    <name evidence="1" type="ORF">OESDEN_02621</name>
</gene>
<keyword evidence="2" id="KW-1185">Reference proteome</keyword>